<sequence>AGASGDHQAGFGRRRAWLRPLAPAGHGHHPVAGRAV</sequence>
<dbReference type="AlphaFoldDB" id="A0A6J4HEF2"/>
<protein>
    <submittedName>
        <fullName evidence="1">Uncharacterized protein</fullName>
    </submittedName>
</protein>
<evidence type="ECO:0000313" key="1">
    <source>
        <dbReference type="EMBL" id="CAA9222091.1"/>
    </source>
</evidence>
<accession>A0A6J4HEF2</accession>
<gene>
    <name evidence="1" type="ORF">AVDCRST_MAG83-529</name>
</gene>
<reference evidence="1" key="1">
    <citation type="submission" date="2020-02" db="EMBL/GenBank/DDBJ databases">
        <authorList>
            <person name="Meier V. D."/>
        </authorList>
    </citation>
    <scope>NUCLEOTIDE SEQUENCE</scope>
    <source>
        <strain evidence="1">AVDCRST_MAG83</strain>
    </source>
</reference>
<proteinExistence type="predicted"/>
<name>A0A6J4HEF2_9MICC</name>
<feature type="non-terminal residue" evidence="1">
    <location>
        <position position="36"/>
    </location>
</feature>
<feature type="non-terminal residue" evidence="1">
    <location>
        <position position="1"/>
    </location>
</feature>
<dbReference type="EMBL" id="CADCTE010000041">
    <property type="protein sequence ID" value="CAA9222091.1"/>
    <property type="molecule type" value="Genomic_DNA"/>
</dbReference>
<organism evidence="1">
    <name type="scientific">uncultured Arthrobacter sp</name>
    <dbReference type="NCBI Taxonomy" id="114050"/>
    <lineage>
        <taxon>Bacteria</taxon>
        <taxon>Bacillati</taxon>
        <taxon>Actinomycetota</taxon>
        <taxon>Actinomycetes</taxon>
        <taxon>Micrococcales</taxon>
        <taxon>Micrococcaceae</taxon>
        <taxon>Arthrobacter</taxon>
        <taxon>environmental samples</taxon>
    </lineage>
</organism>